<comment type="caution">
    <text evidence="1">The sequence shown here is derived from an EMBL/GenBank/DDBJ whole genome shotgun (WGS) entry which is preliminary data.</text>
</comment>
<proteinExistence type="predicted"/>
<accession>S3JDX2</accession>
<name>S3JDX2_9ENTR</name>
<organism evidence="1 2">
    <name type="scientific">Cedecea davisae DSM 4568</name>
    <dbReference type="NCBI Taxonomy" id="566551"/>
    <lineage>
        <taxon>Bacteria</taxon>
        <taxon>Pseudomonadati</taxon>
        <taxon>Pseudomonadota</taxon>
        <taxon>Gammaproteobacteria</taxon>
        <taxon>Enterobacterales</taxon>
        <taxon>Enterobacteriaceae</taxon>
        <taxon>Cedecea</taxon>
    </lineage>
</organism>
<dbReference type="HOGENOM" id="CLU_3306741_0_0_6"/>
<reference evidence="1 2" key="1">
    <citation type="submission" date="2013-04" db="EMBL/GenBank/DDBJ databases">
        <authorList>
            <person name="Weinstock G."/>
            <person name="Sodergren E."/>
            <person name="Lobos E.A."/>
            <person name="Fulton L."/>
            <person name="Fulton R."/>
            <person name="Courtney L."/>
            <person name="Fronick C."/>
            <person name="O'Laughlin M."/>
            <person name="Godfrey J."/>
            <person name="Wilson R.M."/>
            <person name="Miner T."/>
            <person name="Farmer C."/>
            <person name="Delehaunty K."/>
            <person name="Cordes M."/>
            <person name="Minx P."/>
            <person name="Tomlinson C."/>
            <person name="Chen J."/>
            <person name="Wollam A."/>
            <person name="Pepin K.H."/>
            <person name="Palsikar V.B."/>
            <person name="Zhang X."/>
            <person name="Suruliraj S."/>
            <person name="Perna N.T."/>
            <person name="Plunkett G."/>
            <person name="Warren W."/>
            <person name="Mitreva M."/>
            <person name="Mardis E.R."/>
            <person name="Wilson R.K."/>
        </authorList>
    </citation>
    <scope>NUCLEOTIDE SEQUENCE [LARGE SCALE GENOMIC DNA]</scope>
    <source>
        <strain evidence="1 2">DSM 4568</strain>
    </source>
</reference>
<evidence type="ECO:0000313" key="1">
    <source>
        <dbReference type="EMBL" id="EPF18397.1"/>
    </source>
</evidence>
<sequence>MLFRSYYFLKAEFLDECASFASSVYFDTGNMISVTSGYL</sequence>
<protein>
    <submittedName>
        <fullName evidence="1">Uncharacterized protein</fullName>
    </submittedName>
</protein>
<dbReference type="Proteomes" id="UP000014585">
    <property type="component" value="Unassembled WGS sequence"/>
</dbReference>
<evidence type="ECO:0000313" key="2">
    <source>
        <dbReference type="Proteomes" id="UP000014585"/>
    </source>
</evidence>
<dbReference type="STRING" id="566551.HMPREF0201_00991"/>
<dbReference type="AlphaFoldDB" id="S3JDX2"/>
<dbReference type="EMBL" id="ATDT01000006">
    <property type="protein sequence ID" value="EPF18397.1"/>
    <property type="molecule type" value="Genomic_DNA"/>
</dbReference>
<gene>
    <name evidence="1" type="ORF">HMPREF0201_00991</name>
</gene>